<dbReference type="PROSITE" id="PS51257">
    <property type="entry name" value="PROKAR_LIPOPROTEIN"/>
    <property type="match status" value="1"/>
</dbReference>
<protein>
    <recommendedName>
        <fullName evidence="3">Lipoprotein</fullName>
    </recommendedName>
</protein>
<dbReference type="EMBL" id="VOHS01000019">
    <property type="protein sequence ID" value="TWV99060.1"/>
    <property type="molecule type" value="Genomic_DNA"/>
</dbReference>
<proteinExistence type="predicted"/>
<gene>
    <name evidence="1" type="ORF">FEF09_18575</name>
</gene>
<dbReference type="OrthoDB" id="978436at2"/>
<dbReference type="Proteomes" id="UP000318815">
    <property type="component" value="Unassembled WGS sequence"/>
</dbReference>
<keyword evidence="2" id="KW-1185">Reference proteome</keyword>
<evidence type="ECO:0000313" key="2">
    <source>
        <dbReference type="Proteomes" id="UP000318815"/>
    </source>
</evidence>
<sequence length="227" mass="25104">MKKYCYAFAAVALFLTACSKDDEKITPDDPNVIASSRLDFIEVNGSAHGDHFHDLAEKAGEKDSITILFNAQGEAQNGHIHLDPHKIYRMQFRLFNKAGQALQQNFLSSKATADSFKVFLSGGNFILNPTTGDAENGAIFQPREQVYGDGTTVGGKYETTGILAYFTLGEANSGAEADISYVLRKFNDPATKAKIERTDWNYPDYATRYAGTDIVKLTFEVHAEEHE</sequence>
<dbReference type="RefSeq" id="WP_146306500.1">
    <property type="nucleotide sequence ID" value="NZ_VOHS01000019.1"/>
</dbReference>
<organism evidence="1 2">
    <name type="scientific">Chitinophaga pinensis</name>
    <dbReference type="NCBI Taxonomy" id="79329"/>
    <lineage>
        <taxon>Bacteria</taxon>
        <taxon>Pseudomonadati</taxon>
        <taxon>Bacteroidota</taxon>
        <taxon>Chitinophagia</taxon>
        <taxon>Chitinophagales</taxon>
        <taxon>Chitinophagaceae</taxon>
        <taxon>Chitinophaga</taxon>
    </lineage>
</organism>
<dbReference type="AlphaFoldDB" id="A0A5C6LP48"/>
<comment type="caution">
    <text evidence="1">The sequence shown here is derived from an EMBL/GenBank/DDBJ whole genome shotgun (WGS) entry which is preliminary data.</text>
</comment>
<reference evidence="1 2" key="1">
    <citation type="submission" date="2019-08" db="EMBL/GenBank/DDBJ databases">
        <title>Whole genome sequencing of chitin degrading bacteria Chitinophaga pinensis YS16.</title>
        <authorList>
            <person name="Singh R.P."/>
            <person name="Manchanda G."/>
            <person name="Maurya I.K."/>
            <person name="Joshi N.K."/>
            <person name="Srivastava A.K."/>
        </authorList>
    </citation>
    <scope>NUCLEOTIDE SEQUENCE [LARGE SCALE GENOMIC DNA]</scope>
    <source>
        <strain evidence="1 2">YS-16</strain>
    </source>
</reference>
<evidence type="ECO:0000313" key="1">
    <source>
        <dbReference type="EMBL" id="TWV99060.1"/>
    </source>
</evidence>
<accession>A0A5C6LP48</accession>
<evidence type="ECO:0008006" key="3">
    <source>
        <dbReference type="Google" id="ProtNLM"/>
    </source>
</evidence>
<name>A0A5C6LP48_9BACT</name>